<feature type="domain" description="Cytochrome c" evidence="7">
    <location>
        <begin position="54"/>
        <end position="216"/>
    </location>
</feature>
<keyword evidence="6" id="KW-1133">Transmembrane helix</keyword>
<evidence type="ECO:0000313" key="9">
    <source>
        <dbReference type="Proteomes" id="UP001371305"/>
    </source>
</evidence>
<dbReference type="Gene3D" id="1.10.760.10">
    <property type="entry name" value="Cytochrome c-like domain"/>
    <property type="match status" value="1"/>
</dbReference>
<accession>A0ABU9AS91</accession>
<keyword evidence="6" id="KW-0472">Membrane</keyword>
<evidence type="ECO:0000256" key="2">
    <source>
        <dbReference type="ARBA" id="ARBA00022723"/>
    </source>
</evidence>
<evidence type="ECO:0000259" key="7">
    <source>
        <dbReference type="PROSITE" id="PS51007"/>
    </source>
</evidence>
<sequence>MTFRSFAIGLTLAFGIAWMAVVVVPFFSMRDVKPVAFDEAADGKTGIYFPKRTGRVANGAEVYASNGCYLCHTQVVRTTDAGNDLGRADWGGNKTDETRGDTRRESNVFDYQGEKFAQIGVSRLGPDLSNIGLRVQNYVKESNGDPKTWLYLHLYNPRLDPKLSTSKCPSLPFLFEDKAITGQTPVAALAVPTKEGRAIVPTPEAESLVSYLLSLKRDDALPKAINPAPAAKPAAAPAAAPKG</sequence>
<comment type="caution">
    <text evidence="8">The sequence shown here is derived from an EMBL/GenBank/DDBJ whole genome shotgun (WGS) entry which is preliminary data.</text>
</comment>
<evidence type="ECO:0000256" key="6">
    <source>
        <dbReference type="SAM" id="Phobius"/>
    </source>
</evidence>
<evidence type="ECO:0000313" key="8">
    <source>
        <dbReference type="EMBL" id="MEK7950591.1"/>
    </source>
</evidence>
<gene>
    <name evidence="8" type="ORF">WKV53_08795</name>
</gene>
<reference evidence="8 9" key="1">
    <citation type="submission" date="2024-04" db="EMBL/GenBank/DDBJ databases">
        <title>Luteolibacter sp. isolated from soil.</title>
        <authorList>
            <person name="An J."/>
        </authorList>
    </citation>
    <scope>NUCLEOTIDE SEQUENCE [LARGE SCALE GENOMIC DNA]</scope>
    <source>
        <strain evidence="8 9">Y139</strain>
    </source>
</reference>
<keyword evidence="2 4" id="KW-0479">Metal-binding</keyword>
<dbReference type="EMBL" id="JBBUKT010000003">
    <property type="protein sequence ID" value="MEK7950591.1"/>
    <property type="molecule type" value="Genomic_DNA"/>
</dbReference>
<dbReference type="InterPro" id="IPR009056">
    <property type="entry name" value="Cyt_c-like_dom"/>
</dbReference>
<protein>
    <recommendedName>
        <fullName evidence="7">Cytochrome c domain-containing protein</fullName>
    </recommendedName>
</protein>
<evidence type="ECO:0000256" key="1">
    <source>
        <dbReference type="ARBA" id="ARBA00022617"/>
    </source>
</evidence>
<keyword evidence="3 4" id="KW-0408">Iron</keyword>
<dbReference type="Proteomes" id="UP001371305">
    <property type="component" value="Unassembled WGS sequence"/>
</dbReference>
<feature type="region of interest" description="Disordered" evidence="5">
    <location>
        <begin position="224"/>
        <end position="243"/>
    </location>
</feature>
<keyword evidence="6" id="KW-0812">Transmembrane</keyword>
<evidence type="ECO:0000256" key="5">
    <source>
        <dbReference type="SAM" id="MobiDB-lite"/>
    </source>
</evidence>
<keyword evidence="1 4" id="KW-0349">Heme</keyword>
<organism evidence="8 9">
    <name type="scientific">Luteolibacter soli</name>
    <dbReference type="NCBI Taxonomy" id="3135280"/>
    <lineage>
        <taxon>Bacteria</taxon>
        <taxon>Pseudomonadati</taxon>
        <taxon>Verrucomicrobiota</taxon>
        <taxon>Verrucomicrobiia</taxon>
        <taxon>Verrucomicrobiales</taxon>
        <taxon>Verrucomicrobiaceae</taxon>
        <taxon>Luteolibacter</taxon>
    </lineage>
</organism>
<dbReference type="SUPFAM" id="SSF46626">
    <property type="entry name" value="Cytochrome c"/>
    <property type="match status" value="1"/>
</dbReference>
<proteinExistence type="predicted"/>
<evidence type="ECO:0000256" key="4">
    <source>
        <dbReference type="PROSITE-ProRule" id="PRU00433"/>
    </source>
</evidence>
<dbReference type="RefSeq" id="WP_341404199.1">
    <property type="nucleotide sequence ID" value="NZ_JBBUKT010000003.1"/>
</dbReference>
<name>A0ABU9AS91_9BACT</name>
<feature type="transmembrane region" description="Helical" evidence="6">
    <location>
        <begin position="6"/>
        <end position="27"/>
    </location>
</feature>
<dbReference type="InterPro" id="IPR036909">
    <property type="entry name" value="Cyt_c-like_dom_sf"/>
</dbReference>
<keyword evidence="9" id="KW-1185">Reference proteome</keyword>
<dbReference type="PROSITE" id="PS51007">
    <property type="entry name" value="CYTC"/>
    <property type="match status" value="1"/>
</dbReference>
<evidence type="ECO:0000256" key="3">
    <source>
        <dbReference type="ARBA" id="ARBA00023004"/>
    </source>
</evidence>